<dbReference type="EMBL" id="JANBPG010000349">
    <property type="protein sequence ID" value="KAJ1897274.1"/>
    <property type="molecule type" value="Genomic_DNA"/>
</dbReference>
<protein>
    <submittedName>
        <fullName evidence="1">Uncharacterized protein</fullName>
    </submittedName>
</protein>
<gene>
    <name evidence="1" type="ORF">LPJ66_003466</name>
</gene>
<accession>A0ACC1INT2</accession>
<comment type="caution">
    <text evidence="1">The sequence shown here is derived from an EMBL/GenBank/DDBJ whole genome shotgun (WGS) entry which is preliminary data.</text>
</comment>
<keyword evidence="2" id="KW-1185">Reference proteome</keyword>
<evidence type="ECO:0000313" key="2">
    <source>
        <dbReference type="Proteomes" id="UP001150581"/>
    </source>
</evidence>
<proteinExistence type="predicted"/>
<organism evidence="1 2">
    <name type="scientific">Kickxella alabastrina</name>
    <dbReference type="NCBI Taxonomy" id="61397"/>
    <lineage>
        <taxon>Eukaryota</taxon>
        <taxon>Fungi</taxon>
        <taxon>Fungi incertae sedis</taxon>
        <taxon>Zoopagomycota</taxon>
        <taxon>Kickxellomycotina</taxon>
        <taxon>Kickxellomycetes</taxon>
        <taxon>Kickxellales</taxon>
        <taxon>Kickxellaceae</taxon>
        <taxon>Kickxella</taxon>
    </lineage>
</organism>
<sequence length="105" mass="12413">RLDAHKEGKQHQGYIKIQNALEEYKKEGGIVREGRAGGDYRRSEDRYGAGPHRRKYNDGGSRAGNRSRSRSRSPYSRRDKPRGYDDRSSNYRDNSSKRRRDNRYY</sequence>
<feature type="non-terminal residue" evidence="1">
    <location>
        <position position="1"/>
    </location>
</feature>
<reference evidence="1" key="1">
    <citation type="submission" date="2022-07" db="EMBL/GenBank/DDBJ databases">
        <title>Phylogenomic reconstructions and comparative analyses of Kickxellomycotina fungi.</title>
        <authorList>
            <person name="Reynolds N.K."/>
            <person name="Stajich J.E."/>
            <person name="Barry K."/>
            <person name="Grigoriev I.V."/>
            <person name="Crous P."/>
            <person name="Smith M.E."/>
        </authorList>
    </citation>
    <scope>NUCLEOTIDE SEQUENCE</scope>
    <source>
        <strain evidence="1">Benny 63K</strain>
    </source>
</reference>
<name>A0ACC1INT2_9FUNG</name>
<evidence type="ECO:0000313" key="1">
    <source>
        <dbReference type="EMBL" id="KAJ1897274.1"/>
    </source>
</evidence>
<dbReference type="Proteomes" id="UP001150581">
    <property type="component" value="Unassembled WGS sequence"/>
</dbReference>